<dbReference type="GO" id="GO:0030247">
    <property type="term" value="F:polysaccharide binding"/>
    <property type="evidence" value="ECO:0007669"/>
    <property type="project" value="InterPro"/>
</dbReference>
<evidence type="ECO:0000256" key="5">
    <source>
        <dbReference type="ARBA" id="ARBA00022729"/>
    </source>
</evidence>
<dbReference type="GO" id="GO:0007166">
    <property type="term" value="P:cell surface receptor signaling pathway"/>
    <property type="evidence" value="ECO:0007669"/>
    <property type="project" value="InterPro"/>
</dbReference>
<keyword evidence="11" id="KW-0325">Glycoprotein</keyword>
<dbReference type="Pfam" id="PF00069">
    <property type="entry name" value="Pkinase"/>
    <property type="match status" value="1"/>
</dbReference>
<evidence type="ECO:0000256" key="16">
    <source>
        <dbReference type="SAM" id="SignalP"/>
    </source>
</evidence>
<evidence type="ECO:0000256" key="6">
    <source>
        <dbReference type="ARBA" id="ARBA00022737"/>
    </source>
</evidence>
<evidence type="ECO:0000256" key="3">
    <source>
        <dbReference type="ARBA" id="ARBA00022536"/>
    </source>
</evidence>
<feature type="signal peptide" evidence="16">
    <location>
        <begin position="1"/>
        <end position="17"/>
    </location>
</feature>
<dbReference type="PROSITE" id="PS50026">
    <property type="entry name" value="EGF_3"/>
    <property type="match status" value="1"/>
</dbReference>
<comment type="catalytic activity">
    <reaction evidence="13">
        <text>L-threonyl-[protein] + ATP = O-phospho-L-threonyl-[protein] + ADP + H(+)</text>
        <dbReference type="Rhea" id="RHEA:46608"/>
        <dbReference type="Rhea" id="RHEA-COMP:11060"/>
        <dbReference type="Rhea" id="RHEA-COMP:11605"/>
        <dbReference type="ChEBI" id="CHEBI:15378"/>
        <dbReference type="ChEBI" id="CHEBI:30013"/>
        <dbReference type="ChEBI" id="CHEBI:30616"/>
        <dbReference type="ChEBI" id="CHEBI:61977"/>
        <dbReference type="ChEBI" id="CHEBI:456216"/>
    </reaction>
</comment>
<dbReference type="Gene3D" id="1.10.510.10">
    <property type="entry name" value="Transferase(Phosphotransferase) domain 1"/>
    <property type="match status" value="1"/>
</dbReference>
<name>A0AAJ6XDZ2_POPEU</name>
<evidence type="ECO:0000259" key="18">
    <source>
        <dbReference type="PROSITE" id="PS50026"/>
    </source>
</evidence>
<evidence type="ECO:0000256" key="11">
    <source>
        <dbReference type="ARBA" id="ARBA00023180"/>
    </source>
</evidence>
<dbReference type="SMART" id="SM00179">
    <property type="entry name" value="EGF_CA"/>
    <property type="match status" value="1"/>
</dbReference>
<dbReference type="AlphaFoldDB" id="A0AAJ6XDZ2"/>
<dbReference type="FunFam" id="2.10.25.10:FF:000038">
    <property type="entry name" value="Fibrillin 2"/>
    <property type="match status" value="1"/>
</dbReference>
<evidence type="ECO:0000259" key="17">
    <source>
        <dbReference type="PROSITE" id="PS50011"/>
    </source>
</evidence>
<dbReference type="FunFam" id="2.10.25.10:FF:000628">
    <property type="entry name" value="Wall-associated receptor kinase 2"/>
    <property type="match status" value="1"/>
</dbReference>
<dbReference type="GO" id="GO:0005886">
    <property type="term" value="C:plasma membrane"/>
    <property type="evidence" value="ECO:0007669"/>
    <property type="project" value="TreeGrafter"/>
</dbReference>
<evidence type="ECO:0000313" key="19">
    <source>
        <dbReference type="Proteomes" id="UP000694918"/>
    </source>
</evidence>
<dbReference type="Pfam" id="PF13947">
    <property type="entry name" value="GUB_WAK_bind"/>
    <property type="match status" value="1"/>
</dbReference>
<dbReference type="RefSeq" id="XP_011015417.1">
    <property type="nucleotide sequence ID" value="XM_011017115.1"/>
</dbReference>
<feature type="domain" description="EGF-like" evidence="18">
    <location>
        <begin position="290"/>
        <end position="330"/>
    </location>
</feature>
<keyword evidence="9" id="KW-0067">ATP-binding</keyword>
<evidence type="ECO:0000256" key="8">
    <source>
        <dbReference type="ARBA" id="ARBA00022777"/>
    </source>
</evidence>
<dbReference type="FunFam" id="1.10.510.10:FF:000084">
    <property type="entry name" value="Wall-associated receptor kinase 2"/>
    <property type="match status" value="1"/>
</dbReference>
<evidence type="ECO:0000256" key="7">
    <source>
        <dbReference type="ARBA" id="ARBA00022741"/>
    </source>
</evidence>
<accession>A0AAJ6XDZ2</accession>
<keyword evidence="2" id="KW-0723">Serine/threonine-protein kinase</keyword>
<evidence type="ECO:0000256" key="9">
    <source>
        <dbReference type="ARBA" id="ARBA00022840"/>
    </source>
</evidence>
<dbReference type="InterPro" id="IPR000152">
    <property type="entry name" value="EGF-type_Asp/Asn_hydroxyl_site"/>
</dbReference>
<dbReference type="PANTHER" id="PTHR27005:SF315">
    <property type="entry name" value="PROTEIN KINASE DOMAIN-CONTAINING PROTEIN"/>
    <property type="match status" value="1"/>
</dbReference>
<keyword evidence="5 16" id="KW-0732">Signal</keyword>
<dbReference type="PANTHER" id="PTHR27005">
    <property type="entry name" value="WALL-ASSOCIATED RECEPTOR KINASE-LIKE 21"/>
    <property type="match status" value="1"/>
</dbReference>
<feature type="region of interest" description="Disordered" evidence="15">
    <location>
        <begin position="523"/>
        <end position="548"/>
    </location>
</feature>
<dbReference type="InterPro" id="IPR001881">
    <property type="entry name" value="EGF-like_Ca-bd_dom"/>
</dbReference>
<dbReference type="PROSITE" id="PS00108">
    <property type="entry name" value="PROTEIN_KINASE_ST"/>
    <property type="match status" value="1"/>
</dbReference>
<keyword evidence="4" id="KW-0808">Transferase</keyword>
<dbReference type="GO" id="GO:0004674">
    <property type="term" value="F:protein serine/threonine kinase activity"/>
    <property type="evidence" value="ECO:0007669"/>
    <property type="project" value="UniProtKB-KW"/>
</dbReference>
<dbReference type="PROSITE" id="PS01187">
    <property type="entry name" value="EGF_CA"/>
    <property type="match status" value="1"/>
</dbReference>
<dbReference type="Proteomes" id="UP000694918">
    <property type="component" value="Unplaced"/>
</dbReference>
<dbReference type="KEGG" id="peu:105119020"/>
<comment type="catalytic activity">
    <reaction evidence="12">
        <text>L-seryl-[protein] + ATP = O-phospho-L-seryl-[protein] + ADP + H(+)</text>
        <dbReference type="Rhea" id="RHEA:17989"/>
        <dbReference type="Rhea" id="RHEA-COMP:9863"/>
        <dbReference type="Rhea" id="RHEA-COMP:11604"/>
        <dbReference type="ChEBI" id="CHEBI:15378"/>
        <dbReference type="ChEBI" id="CHEBI:29999"/>
        <dbReference type="ChEBI" id="CHEBI:30616"/>
        <dbReference type="ChEBI" id="CHEBI:83421"/>
        <dbReference type="ChEBI" id="CHEBI:456216"/>
    </reaction>
</comment>
<dbReference type="InterPro" id="IPR025287">
    <property type="entry name" value="WAK_GUB"/>
</dbReference>
<proteinExistence type="predicted"/>
<evidence type="ECO:0000256" key="13">
    <source>
        <dbReference type="ARBA" id="ARBA00047951"/>
    </source>
</evidence>
<dbReference type="Gene3D" id="2.90.20.10">
    <property type="entry name" value="Plasmodium vivax P25 domain"/>
    <property type="match status" value="1"/>
</dbReference>
<dbReference type="SUPFAM" id="SSF56112">
    <property type="entry name" value="Protein kinase-like (PK-like)"/>
    <property type="match status" value="1"/>
</dbReference>
<protein>
    <submittedName>
        <fullName evidence="20">Wall-associated receptor kinase 2-like</fullName>
    </submittedName>
</protein>
<organism evidence="19 20">
    <name type="scientific">Populus euphratica</name>
    <name type="common">Euphrates poplar</name>
    <dbReference type="NCBI Taxonomy" id="75702"/>
    <lineage>
        <taxon>Eukaryota</taxon>
        <taxon>Viridiplantae</taxon>
        <taxon>Streptophyta</taxon>
        <taxon>Embryophyta</taxon>
        <taxon>Tracheophyta</taxon>
        <taxon>Spermatophyta</taxon>
        <taxon>Magnoliopsida</taxon>
        <taxon>eudicotyledons</taxon>
        <taxon>Gunneridae</taxon>
        <taxon>Pentapetalae</taxon>
        <taxon>rosids</taxon>
        <taxon>fabids</taxon>
        <taxon>Malpighiales</taxon>
        <taxon>Salicaceae</taxon>
        <taxon>Saliceae</taxon>
        <taxon>Populus</taxon>
    </lineage>
</organism>
<evidence type="ECO:0000256" key="14">
    <source>
        <dbReference type="PROSITE-ProRule" id="PRU00076"/>
    </source>
</evidence>
<feature type="domain" description="Protein kinase" evidence="17">
    <location>
        <begin position="217"/>
        <end position="548"/>
    </location>
</feature>
<keyword evidence="8" id="KW-0418">Kinase</keyword>
<reference evidence="20" key="1">
    <citation type="submission" date="2025-08" db="UniProtKB">
        <authorList>
            <consortium name="RefSeq"/>
        </authorList>
    </citation>
    <scope>IDENTIFICATION</scope>
</reference>
<evidence type="ECO:0000256" key="1">
    <source>
        <dbReference type="ARBA" id="ARBA00004479"/>
    </source>
</evidence>
<evidence type="ECO:0000256" key="12">
    <source>
        <dbReference type="ARBA" id="ARBA00047558"/>
    </source>
</evidence>
<dbReference type="GO" id="GO:0005509">
    <property type="term" value="F:calcium ion binding"/>
    <property type="evidence" value="ECO:0007669"/>
    <property type="project" value="InterPro"/>
</dbReference>
<gene>
    <name evidence="20" type="primary">LOC105119020</name>
</gene>
<dbReference type="CDD" id="cd00054">
    <property type="entry name" value="EGF_CA"/>
    <property type="match status" value="1"/>
</dbReference>
<dbReference type="SUPFAM" id="SSF57196">
    <property type="entry name" value="EGF/Laminin"/>
    <property type="match status" value="1"/>
</dbReference>
<comment type="caution">
    <text evidence="14">Lacks conserved residue(s) required for the propagation of feature annotation.</text>
</comment>
<keyword evidence="7" id="KW-0547">Nucleotide-binding</keyword>
<dbReference type="PROSITE" id="PS50011">
    <property type="entry name" value="PROTEIN_KINASE_DOM"/>
    <property type="match status" value="1"/>
</dbReference>
<dbReference type="InterPro" id="IPR000742">
    <property type="entry name" value="EGF"/>
</dbReference>
<dbReference type="SMART" id="SM00220">
    <property type="entry name" value="S_TKc"/>
    <property type="match status" value="1"/>
</dbReference>
<keyword evidence="3 14" id="KW-0245">EGF-like domain</keyword>
<evidence type="ECO:0000256" key="10">
    <source>
        <dbReference type="ARBA" id="ARBA00023157"/>
    </source>
</evidence>
<dbReference type="GO" id="GO:0005524">
    <property type="term" value="F:ATP binding"/>
    <property type="evidence" value="ECO:0007669"/>
    <property type="project" value="UniProtKB-KW"/>
</dbReference>
<dbReference type="GeneID" id="105119020"/>
<dbReference type="InterPro" id="IPR011009">
    <property type="entry name" value="Kinase-like_dom_sf"/>
</dbReference>
<evidence type="ECO:0000256" key="15">
    <source>
        <dbReference type="SAM" id="MobiDB-lite"/>
    </source>
</evidence>
<dbReference type="InterPro" id="IPR018097">
    <property type="entry name" value="EGF_Ca-bd_CS"/>
</dbReference>
<dbReference type="PROSITE" id="PS00010">
    <property type="entry name" value="ASX_HYDROXYL"/>
    <property type="match status" value="1"/>
</dbReference>
<comment type="subcellular location">
    <subcellularLocation>
        <location evidence="1">Membrane</location>
        <topology evidence="1">Single-pass type I membrane protein</topology>
    </subcellularLocation>
</comment>
<keyword evidence="10" id="KW-1015">Disulfide bond</keyword>
<dbReference type="InterPro" id="IPR045274">
    <property type="entry name" value="WAK-like"/>
</dbReference>
<evidence type="ECO:0000256" key="4">
    <source>
        <dbReference type="ARBA" id="ARBA00022679"/>
    </source>
</evidence>
<keyword evidence="19" id="KW-1185">Reference proteome</keyword>
<dbReference type="InterPro" id="IPR008271">
    <property type="entry name" value="Ser/Thr_kinase_AS"/>
</dbReference>
<sequence>MWVFLLMMSLLLCPATASTARAPDVKPLCQDKCGDVSVPYPFGIREPRCAMNTHFLLNCTSGDDGQPQLLLGRNMPVRKISQLNGTVTVGIYTAFDCYNETARNWTKTSVTLGSGPFMFSDTRNVFTVIGCDTYAWMTNNESTYGAACLSFCTEDVNMSDGNPCSGSGCCQTSIPKGLKSLKYSLGLYDNESVSDFNICGFAFLVDKNSFKISDWPLSRKPKYGKDAYRTDIVIEWAVKNETCEQAKANRSAYACGANANCTYPESGQGYRCLCNEGFEGNPYLQEGCQDVDECKDPERYPCHGRCKNTIGNYKCRCPLGLYGDGKIGCQGIDIITLITVSNGTLFKHIHDKTSQLLASWSNRLRIASEIALALNYLHSLADPPIIHGDVKSVNILLDNNYTAKVADFGASVLISSDQTIIATKIQGTLGYLDPEYLMTGILTARSDAFSFGVVLVELLTGQKPNSSSSSGEKRNLIQHFISALETNNLFRILDFQAADEGEMDEIEAVADQPSSVKACETQQARPNKHGLDTLSSLIVDGSGTSESQ</sequence>
<evidence type="ECO:0000256" key="2">
    <source>
        <dbReference type="ARBA" id="ARBA00022527"/>
    </source>
</evidence>
<evidence type="ECO:0000313" key="20">
    <source>
        <dbReference type="RefSeq" id="XP_011015417.1"/>
    </source>
</evidence>
<keyword evidence="6" id="KW-0677">Repeat</keyword>
<dbReference type="SMART" id="SM00181">
    <property type="entry name" value="EGF"/>
    <property type="match status" value="2"/>
</dbReference>
<feature type="chain" id="PRO_5042592701" evidence="16">
    <location>
        <begin position="18"/>
        <end position="548"/>
    </location>
</feature>
<dbReference type="InterPro" id="IPR000719">
    <property type="entry name" value="Prot_kinase_dom"/>
</dbReference>